<keyword evidence="9" id="KW-0325">Glycoprotein</keyword>
<dbReference type="GO" id="GO:0005576">
    <property type="term" value="C:extracellular region"/>
    <property type="evidence" value="ECO:0007669"/>
    <property type="project" value="TreeGrafter"/>
</dbReference>
<feature type="binding site" evidence="11">
    <location>
        <position position="253"/>
    </location>
    <ligand>
        <name>Cu(2+)</name>
        <dbReference type="ChEBI" id="CHEBI:29036"/>
        <label>1</label>
        <note>catalytic</note>
    </ligand>
</feature>
<proteinExistence type="predicted"/>
<evidence type="ECO:0000256" key="4">
    <source>
        <dbReference type="ARBA" id="ARBA00022833"/>
    </source>
</evidence>
<keyword evidence="6 11" id="KW-0186">Copper</keyword>
<evidence type="ECO:0000256" key="2">
    <source>
        <dbReference type="ARBA" id="ARBA00022723"/>
    </source>
</evidence>
<feature type="domain" description="Copper type II ascorbate-dependent monooxygenase N-terminal" evidence="13">
    <location>
        <begin position="1"/>
        <end position="116"/>
    </location>
</feature>
<keyword evidence="3" id="KW-0732">Signal</keyword>
<feature type="binding site" evidence="11">
    <location>
        <position position="39"/>
    </location>
    <ligand>
        <name>Cu(2+)</name>
        <dbReference type="ChEBI" id="CHEBI:29036"/>
        <label>1</label>
        <note>catalytic</note>
    </ligand>
</feature>
<feature type="binding site" evidence="11">
    <location>
        <position position="183"/>
    </location>
    <ligand>
        <name>Cu(2+)</name>
        <dbReference type="ChEBI" id="CHEBI:29036"/>
        <label>1</label>
        <note>catalytic</note>
    </ligand>
</feature>
<keyword evidence="16" id="KW-1185">Reference proteome</keyword>
<dbReference type="InterPro" id="IPR000323">
    <property type="entry name" value="Cu2_ascorb_mOase_N"/>
</dbReference>
<dbReference type="EMBL" id="CAJPWZ010002034">
    <property type="protein sequence ID" value="CAG2229663.1"/>
    <property type="molecule type" value="Genomic_DNA"/>
</dbReference>
<feature type="binding site" evidence="11">
    <location>
        <position position="113"/>
    </location>
    <ligand>
        <name>Cu(2+)</name>
        <dbReference type="ChEBI" id="CHEBI:29036"/>
        <label>1</label>
        <note>catalytic</note>
    </ligand>
</feature>
<feature type="disulfide bond" evidence="12">
    <location>
        <begin position="14"/>
        <end position="58"/>
    </location>
</feature>
<name>A0A8S3TH59_MYTED</name>
<evidence type="ECO:0000256" key="7">
    <source>
        <dbReference type="ARBA" id="ARBA00023033"/>
    </source>
</evidence>
<protein>
    <recommendedName>
        <fullName evidence="1">peptidylglycine monooxygenase</fullName>
        <ecNumber evidence="1">1.14.17.3</ecNumber>
    </recommendedName>
</protein>
<dbReference type="SUPFAM" id="SSF49742">
    <property type="entry name" value="PHM/PNGase F"/>
    <property type="match status" value="2"/>
</dbReference>
<dbReference type="InterPro" id="IPR024548">
    <property type="entry name" value="Cu2_monoox_C"/>
</dbReference>
<dbReference type="EC" id="1.14.17.3" evidence="1"/>
<evidence type="ECO:0000256" key="5">
    <source>
        <dbReference type="ARBA" id="ARBA00023002"/>
    </source>
</evidence>
<feature type="disulfide bond" evidence="12">
    <location>
        <begin position="46"/>
        <end position="71"/>
    </location>
</feature>
<dbReference type="Proteomes" id="UP000683360">
    <property type="component" value="Unassembled WGS sequence"/>
</dbReference>
<evidence type="ECO:0000256" key="6">
    <source>
        <dbReference type="ARBA" id="ARBA00023008"/>
    </source>
</evidence>
<dbReference type="Gene3D" id="2.60.120.230">
    <property type="match status" value="1"/>
</dbReference>
<dbReference type="Pfam" id="PF01082">
    <property type="entry name" value="Cu2_monooxygen"/>
    <property type="match status" value="1"/>
</dbReference>
<gene>
    <name evidence="15" type="ORF">MEDL_42562</name>
</gene>
<evidence type="ECO:0000256" key="8">
    <source>
        <dbReference type="ARBA" id="ARBA00023157"/>
    </source>
</evidence>
<dbReference type="PANTHER" id="PTHR10680">
    <property type="entry name" value="PEPTIDYL-GLYCINE ALPHA-AMIDATING MONOOXYGENASE"/>
    <property type="match status" value="1"/>
</dbReference>
<dbReference type="InterPro" id="IPR020611">
    <property type="entry name" value="Cu2_ascorb_mOase_CS-1"/>
</dbReference>
<dbReference type="AlphaFoldDB" id="A0A8S3TH59"/>
<comment type="caution">
    <text evidence="15">The sequence shown here is derived from an EMBL/GenBank/DDBJ whole genome shotgun (WGS) entry which is preliminary data.</text>
</comment>
<dbReference type="Gene3D" id="2.60.120.310">
    <property type="entry name" value="Copper type II, ascorbate-dependent monooxygenase, N-terminal domain"/>
    <property type="match status" value="1"/>
</dbReference>
<keyword evidence="5" id="KW-0560">Oxidoreductase</keyword>
<dbReference type="PANTHER" id="PTHR10680:SF14">
    <property type="entry name" value="PEPTIDYL-GLYCINE ALPHA-AMIDATING MONOOXYGENASE"/>
    <property type="match status" value="1"/>
</dbReference>
<evidence type="ECO:0000313" key="16">
    <source>
        <dbReference type="Proteomes" id="UP000683360"/>
    </source>
</evidence>
<accession>A0A8S3TH59</accession>
<evidence type="ECO:0000256" key="1">
    <source>
        <dbReference type="ARBA" id="ARBA00012689"/>
    </source>
</evidence>
<keyword evidence="4" id="KW-0862">Zinc</keyword>
<comment type="cofactor">
    <cofactor evidence="11">
        <name>Cu(2+)</name>
        <dbReference type="ChEBI" id="CHEBI:29036"/>
    </cofactor>
    <text evidence="11">Binds 2 Cu(2+) ions per subunit.</text>
</comment>
<dbReference type="InterPro" id="IPR000720">
    <property type="entry name" value="PHM/PAL"/>
</dbReference>
<evidence type="ECO:0000256" key="10">
    <source>
        <dbReference type="ARBA" id="ARBA00048431"/>
    </source>
</evidence>
<dbReference type="InterPro" id="IPR014784">
    <property type="entry name" value="Cu2_ascorb_mOase-like_C"/>
</dbReference>
<keyword evidence="2 11" id="KW-0479">Metal-binding</keyword>
<feature type="disulfide bond" evidence="12">
    <location>
        <begin position="233"/>
        <end position="254"/>
    </location>
</feature>
<keyword evidence="8 12" id="KW-1015">Disulfide bond</keyword>
<dbReference type="GO" id="GO:0006518">
    <property type="term" value="P:peptide metabolic process"/>
    <property type="evidence" value="ECO:0007669"/>
    <property type="project" value="InterPro"/>
</dbReference>
<feature type="binding site" evidence="11">
    <location>
        <position position="181"/>
    </location>
    <ligand>
        <name>Cu(2+)</name>
        <dbReference type="ChEBI" id="CHEBI:29036"/>
        <label>1</label>
        <note>catalytic</note>
    </ligand>
</feature>
<dbReference type="Pfam" id="PF03712">
    <property type="entry name" value="Cu2_monoox_C"/>
    <property type="match status" value="1"/>
</dbReference>
<dbReference type="OrthoDB" id="10044505at2759"/>
<evidence type="ECO:0000259" key="14">
    <source>
        <dbReference type="Pfam" id="PF03712"/>
    </source>
</evidence>
<evidence type="ECO:0000259" key="13">
    <source>
        <dbReference type="Pfam" id="PF01082"/>
    </source>
</evidence>
<evidence type="ECO:0000256" key="9">
    <source>
        <dbReference type="ARBA" id="ARBA00023180"/>
    </source>
</evidence>
<dbReference type="InterPro" id="IPR008977">
    <property type="entry name" value="PHM/PNGase_F_dom_sf"/>
</dbReference>
<comment type="catalytic activity">
    <reaction evidence="10">
        <text>a [peptide]-C-terminal glycine + 2 L-ascorbate + O2 = a [peptide]-C-terminal (2S)-2-hydroxyglycine + 2 monodehydro-L-ascorbate radical + H2O</text>
        <dbReference type="Rhea" id="RHEA:21452"/>
        <dbReference type="Rhea" id="RHEA-COMP:13486"/>
        <dbReference type="Rhea" id="RHEA-COMP:15321"/>
        <dbReference type="ChEBI" id="CHEBI:15377"/>
        <dbReference type="ChEBI" id="CHEBI:15379"/>
        <dbReference type="ChEBI" id="CHEBI:38290"/>
        <dbReference type="ChEBI" id="CHEBI:59513"/>
        <dbReference type="ChEBI" id="CHEBI:137000"/>
        <dbReference type="ChEBI" id="CHEBI:142768"/>
        <dbReference type="EC" id="1.14.17.3"/>
    </reaction>
</comment>
<dbReference type="InterPro" id="IPR036939">
    <property type="entry name" value="Cu2_ascorb_mOase_N_sf"/>
</dbReference>
<sequence>MPNVVPKKPDSLLCHAVKLDPRESYILKFEPLASKSVAHHMNLFGCDEPGSDLPSWTCGEENEEGHRLPICKHGPPRIIYAWALDGKPRSLPSGTGYRVGGTTGIKYLLINLHYKDKLSPGQTDNSGYYLEMTHDKQPLQVGHYILGTIGEIPPMTKEFHADSGCNYDSKETIYPIAYRTHSHNLGVVTSGYRYRDGAYTEIGRMSPQLPQTFYDVEEPNMNITTGDLLISRCTMSSQRKFPTNMGPTNKDEMCNFYIMYYTSRQEDIKDEIMCFRDHNSFHLKDYITTLPPNISSIVGLPKFERTDPYAV</sequence>
<dbReference type="GO" id="GO:0016020">
    <property type="term" value="C:membrane"/>
    <property type="evidence" value="ECO:0007669"/>
    <property type="project" value="InterPro"/>
</dbReference>
<feature type="domain" description="Copper type II ascorbate-dependent monooxygenase C-terminal" evidence="14">
    <location>
        <begin position="142"/>
        <end position="283"/>
    </location>
</feature>
<evidence type="ECO:0000256" key="3">
    <source>
        <dbReference type="ARBA" id="ARBA00022729"/>
    </source>
</evidence>
<dbReference type="GO" id="GO:0004504">
    <property type="term" value="F:peptidylglycine monooxygenase activity"/>
    <property type="evidence" value="ECO:0007669"/>
    <property type="project" value="UniProtKB-EC"/>
</dbReference>
<organism evidence="15 16">
    <name type="scientific">Mytilus edulis</name>
    <name type="common">Blue mussel</name>
    <dbReference type="NCBI Taxonomy" id="6550"/>
    <lineage>
        <taxon>Eukaryota</taxon>
        <taxon>Metazoa</taxon>
        <taxon>Spiralia</taxon>
        <taxon>Lophotrochozoa</taxon>
        <taxon>Mollusca</taxon>
        <taxon>Bivalvia</taxon>
        <taxon>Autobranchia</taxon>
        <taxon>Pteriomorphia</taxon>
        <taxon>Mytilida</taxon>
        <taxon>Mytiloidea</taxon>
        <taxon>Mytilidae</taxon>
        <taxon>Mytilinae</taxon>
        <taxon>Mytilus</taxon>
    </lineage>
</organism>
<evidence type="ECO:0000313" key="15">
    <source>
        <dbReference type="EMBL" id="CAG2229663.1"/>
    </source>
</evidence>
<keyword evidence="7" id="KW-0503">Monooxygenase</keyword>
<reference evidence="15" key="1">
    <citation type="submission" date="2021-03" db="EMBL/GenBank/DDBJ databases">
        <authorList>
            <person name="Bekaert M."/>
        </authorList>
    </citation>
    <scope>NUCLEOTIDE SEQUENCE</scope>
</reference>
<dbReference type="PRINTS" id="PR00790">
    <property type="entry name" value="PAMONOXGNASE"/>
</dbReference>
<evidence type="ECO:0000256" key="11">
    <source>
        <dbReference type="PIRSR" id="PIRSR600720-2"/>
    </source>
</evidence>
<feature type="binding site" evidence="11">
    <location>
        <position position="40"/>
    </location>
    <ligand>
        <name>Cu(2+)</name>
        <dbReference type="ChEBI" id="CHEBI:29036"/>
        <label>1</label>
        <note>catalytic</note>
    </ligand>
</feature>
<dbReference type="GO" id="GO:0005507">
    <property type="term" value="F:copper ion binding"/>
    <property type="evidence" value="ECO:0007669"/>
    <property type="project" value="InterPro"/>
</dbReference>
<evidence type="ECO:0000256" key="12">
    <source>
        <dbReference type="PIRSR" id="PIRSR600720-3"/>
    </source>
</evidence>
<dbReference type="PROSITE" id="PS00084">
    <property type="entry name" value="CU2_MONOOXYGENASE_1"/>
    <property type="match status" value="1"/>
</dbReference>